<sequence>MAEAYSYEIRDTAEEMYVEQGLTYEQIVEALKVGRNTLLKWGAEREWKSRREEYCDANGTLRASLVKLRQKMIMKAIKSTEPQDVYAVSSIVNAMKATKASDAIEGVPTEIGTRQIRTAQDAVDALQEAIETKIRLILASPATVDLKTIKDMKEAMRVIDEMKVAIRIDDGAKKPPGVSPETIEKIRRDVLRMG</sequence>
<organism evidence="1">
    <name type="scientific">viral metagenome</name>
    <dbReference type="NCBI Taxonomy" id="1070528"/>
    <lineage>
        <taxon>unclassified sequences</taxon>
        <taxon>metagenomes</taxon>
        <taxon>organismal metagenomes</taxon>
    </lineage>
</organism>
<proteinExistence type="predicted"/>
<dbReference type="EMBL" id="MT141411">
    <property type="protein sequence ID" value="QJA60504.1"/>
    <property type="molecule type" value="Genomic_DNA"/>
</dbReference>
<protein>
    <submittedName>
        <fullName evidence="1">Uncharacterized protein</fullName>
    </submittedName>
</protein>
<evidence type="ECO:0000313" key="1">
    <source>
        <dbReference type="EMBL" id="QJA60504.1"/>
    </source>
</evidence>
<dbReference type="InterPro" id="IPR009057">
    <property type="entry name" value="Homeodomain-like_sf"/>
</dbReference>
<gene>
    <name evidence="1" type="ORF">MM415B01106_0011</name>
</gene>
<dbReference type="SUPFAM" id="SSF46689">
    <property type="entry name" value="Homeodomain-like"/>
    <property type="match status" value="1"/>
</dbReference>
<dbReference type="AlphaFoldDB" id="A0A6M3IT31"/>
<reference evidence="1" key="1">
    <citation type="submission" date="2020-03" db="EMBL/GenBank/DDBJ databases">
        <title>The deep terrestrial virosphere.</title>
        <authorList>
            <person name="Holmfeldt K."/>
            <person name="Nilsson E."/>
            <person name="Simone D."/>
            <person name="Lopez-Fernandez M."/>
            <person name="Wu X."/>
            <person name="de Brujin I."/>
            <person name="Lundin D."/>
            <person name="Andersson A."/>
            <person name="Bertilsson S."/>
            <person name="Dopson M."/>
        </authorList>
    </citation>
    <scope>NUCLEOTIDE SEQUENCE</scope>
    <source>
        <strain evidence="1">MM415B01106</strain>
    </source>
</reference>
<accession>A0A6M3IT31</accession>
<name>A0A6M3IT31_9ZZZZ</name>